<dbReference type="KEGG" id="alus:STSP2_00982"/>
<dbReference type="STRING" id="1936003.STSP2_00982"/>
<feature type="transmembrane region" description="Helical" evidence="1">
    <location>
        <begin position="12"/>
        <end position="38"/>
    </location>
</feature>
<sequence>MSKNRSFVPSDFSLRHVPLFIVVCIIMSVICILLGLALQTLPEFWRGLLFGVALSQIVTLTWLFPHKKIDINSLPQPSAEVRAKCNDPNCSFVEAVKLYREETGSSLSEAAAVLKAYRAERNTKD</sequence>
<dbReference type="RefSeq" id="WP_146660323.1">
    <property type="nucleotide sequence ID" value="NZ_CP019791.1"/>
</dbReference>
<name>A0A1U9NIT4_9BACT</name>
<evidence type="ECO:0000256" key="1">
    <source>
        <dbReference type="SAM" id="Phobius"/>
    </source>
</evidence>
<evidence type="ECO:0000313" key="3">
    <source>
        <dbReference type="Proteomes" id="UP000189674"/>
    </source>
</evidence>
<feature type="transmembrane region" description="Helical" evidence="1">
    <location>
        <begin position="44"/>
        <end position="64"/>
    </location>
</feature>
<keyword evidence="3" id="KW-1185">Reference proteome</keyword>
<proteinExistence type="predicted"/>
<organism evidence="2 3">
    <name type="scientific">Anaerohalosphaera lusitana</name>
    <dbReference type="NCBI Taxonomy" id="1936003"/>
    <lineage>
        <taxon>Bacteria</taxon>
        <taxon>Pseudomonadati</taxon>
        <taxon>Planctomycetota</taxon>
        <taxon>Phycisphaerae</taxon>
        <taxon>Sedimentisphaerales</taxon>
        <taxon>Anaerohalosphaeraceae</taxon>
        <taxon>Anaerohalosphaera</taxon>
    </lineage>
</organism>
<gene>
    <name evidence="2" type="ORF">STSP2_00982</name>
</gene>
<evidence type="ECO:0000313" key="2">
    <source>
        <dbReference type="EMBL" id="AQT67831.1"/>
    </source>
</evidence>
<reference evidence="3" key="1">
    <citation type="submission" date="2017-02" db="EMBL/GenBank/DDBJ databases">
        <title>Comparative genomics and description of representatives of a novel lineage of planctomycetes thriving in anoxic sediments.</title>
        <authorList>
            <person name="Spring S."/>
            <person name="Bunk B."/>
            <person name="Sproer C."/>
        </authorList>
    </citation>
    <scope>NUCLEOTIDE SEQUENCE [LARGE SCALE GENOMIC DNA]</scope>
    <source>
        <strain evidence="3">ST-NAGAB-D1</strain>
    </source>
</reference>
<keyword evidence="1" id="KW-1133">Transmembrane helix</keyword>
<keyword evidence="1" id="KW-0812">Transmembrane</keyword>
<dbReference type="AlphaFoldDB" id="A0A1U9NIT4"/>
<accession>A0A1U9NIT4</accession>
<protein>
    <submittedName>
        <fullName evidence="2">Uncharacterized protein</fullName>
    </submittedName>
</protein>
<dbReference type="Proteomes" id="UP000189674">
    <property type="component" value="Chromosome"/>
</dbReference>
<dbReference type="EMBL" id="CP019791">
    <property type="protein sequence ID" value="AQT67831.1"/>
    <property type="molecule type" value="Genomic_DNA"/>
</dbReference>
<keyword evidence="1" id="KW-0472">Membrane</keyword>